<protein>
    <submittedName>
        <fullName evidence="3">Uncharacterized protein</fullName>
    </submittedName>
</protein>
<evidence type="ECO:0000256" key="2">
    <source>
        <dbReference type="SAM" id="Phobius"/>
    </source>
</evidence>
<dbReference type="Proteomes" id="UP000230821">
    <property type="component" value="Unassembled WGS sequence"/>
</dbReference>
<keyword evidence="2" id="KW-1133">Transmembrane helix</keyword>
<accession>A0A2G6KBE2</accession>
<dbReference type="EMBL" id="PDSK01000104">
    <property type="protein sequence ID" value="PIE33026.1"/>
    <property type="molecule type" value="Genomic_DNA"/>
</dbReference>
<dbReference type="AlphaFoldDB" id="A0A2G6KBE2"/>
<sequence length="344" mass="39488">MKRNITLLDWMFVLMIFFLAGMAIGVRASYGQRSVEQAFNNASEFQSWEDELRQRERLVTERNAQQQAANQQAARALTERIQAHNQQVQQREQRLRQQYEQHLQGQQTDAIQREEALQTQLKKQKEQAALEHLHQGMQMQALLERLQSTERIQQAKNIPERAYGYAEKPVPEKQGQPAQIKAPVQPIPQQQSQPSTTVLLFQQPAPPPPVVPQTTQLKTIVNGIDQIETKVVLPSRLEVDQLEAVKKIADNGVIIAQQRLGLEQGDMTSQTALAQLSVWKEFVLWGLMLSIPFLLTMFWIAKQAAVGWHAWQQNKLDYKLKELASAERQIAMSNSTYHSSQKRR</sequence>
<name>A0A2G6KBE2_9BACT</name>
<proteinExistence type="predicted"/>
<keyword evidence="2" id="KW-0472">Membrane</keyword>
<gene>
    <name evidence="3" type="ORF">CSA56_13305</name>
</gene>
<keyword evidence="2" id="KW-0812">Transmembrane</keyword>
<feature type="region of interest" description="Disordered" evidence="1">
    <location>
        <begin position="84"/>
        <end position="107"/>
    </location>
</feature>
<feature type="transmembrane region" description="Helical" evidence="2">
    <location>
        <begin position="7"/>
        <end position="30"/>
    </location>
</feature>
<feature type="transmembrane region" description="Helical" evidence="2">
    <location>
        <begin position="282"/>
        <end position="301"/>
    </location>
</feature>
<comment type="caution">
    <text evidence="3">The sequence shown here is derived from an EMBL/GenBank/DDBJ whole genome shotgun (WGS) entry which is preliminary data.</text>
</comment>
<evidence type="ECO:0000256" key="1">
    <source>
        <dbReference type="SAM" id="MobiDB-lite"/>
    </source>
</evidence>
<organism evidence="3 4">
    <name type="scientific">candidate division KSB3 bacterium</name>
    <dbReference type="NCBI Taxonomy" id="2044937"/>
    <lineage>
        <taxon>Bacteria</taxon>
        <taxon>candidate division KSB3</taxon>
    </lineage>
</organism>
<evidence type="ECO:0000313" key="3">
    <source>
        <dbReference type="EMBL" id="PIE33026.1"/>
    </source>
</evidence>
<reference evidence="3 4" key="1">
    <citation type="submission" date="2017-10" db="EMBL/GenBank/DDBJ databases">
        <title>Novel microbial diversity and functional potential in the marine mammal oral microbiome.</title>
        <authorList>
            <person name="Dudek N.K."/>
            <person name="Sun C.L."/>
            <person name="Burstein D."/>
            <person name="Kantor R.S."/>
            <person name="Aliaga Goltsman D.S."/>
            <person name="Bik E.M."/>
            <person name="Thomas B.C."/>
            <person name="Banfield J.F."/>
            <person name="Relman D.A."/>
        </authorList>
    </citation>
    <scope>NUCLEOTIDE SEQUENCE [LARGE SCALE GENOMIC DNA]</scope>
    <source>
        <strain evidence="3">DOLJORAL78_47_16</strain>
    </source>
</reference>
<evidence type="ECO:0000313" key="4">
    <source>
        <dbReference type="Proteomes" id="UP000230821"/>
    </source>
</evidence>